<evidence type="ECO:0000256" key="4">
    <source>
        <dbReference type="SAM" id="MobiDB-lite"/>
    </source>
</evidence>
<keyword evidence="1 3" id="KW-0689">Ribosomal protein</keyword>
<dbReference type="GO" id="GO:0005737">
    <property type="term" value="C:cytoplasm"/>
    <property type="evidence" value="ECO:0007669"/>
    <property type="project" value="UniProtKB-ARBA"/>
</dbReference>
<dbReference type="PANTHER" id="PTHR12919:SF20">
    <property type="entry name" value="SMALL RIBOSOMAL SUBUNIT PROTEIN BS16M"/>
    <property type="match status" value="1"/>
</dbReference>
<dbReference type="Gene3D" id="3.30.1320.10">
    <property type="match status" value="1"/>
</dbReference>
<protein>
    <recommendedName>
        <fullName evidence="3">Small ribosomal subunit protein bS16</fullName>
    </recommendedName>
</protein>
<comment type="similarity">
    <text evidence="3">Belongs to the bacterial ribosomal protein bS16 family.</text>
</comment>
<dbReference type="PROSITE" id="PS00732">
    <property type="entry name" value="RIBOSOMAL_S16"/>
    <property type="match status" value="1"/>
</dbReference>
<dbReference type="SUPFAM" id="SSF54565">
    <property type="entry name" value="Ribosomal protein S16"/>
    <property type="match status" value="1"/>
</dbReference>
<dbReference type="GO" id="GO:0006412">
    <property type="term" value="P:translation"/>
    <property type="evidence" value="ECO:0007669"/>
    <property type="project" value="UniProtKB-UniRule"/>
</dbReference>
<dbReference type="Pfam" id="PF00886">
    <property type="entry name" value="Ribosomal_S16"/>
    <property type="match status" value="1"/>
</dbReference>
<comment type="caution">
    <text evidence="5">The sequence shown here is derived from an EMBL/GenBank/DDBJ whole genome shotgun (WGS) entry which is preliminary data.</text>
</comment>
<evidence type="ECO:0000256" key="2">
    <source>
        <dbReference type="ARBA" id="ARBA00023274"/>
    </source>
</evidence>
<dbReference type="InterPro" id="IPR000307">
    <property type="entry name" value="Ribosomal_bS16"/>
</dbReference>
<dbReference type="HAMAP" id="MF_00385">
    <property type="entry name" value="Ribosomal_bS16"/>
    <property type="match status" value="1"/>
</dbReference>
<reference evidence="6" key="1">
    <citation type="submission" date="2017-09" db="EMBL/GenBank/DDBJ databases">
        <title>Depth-based differentiation of microbial function through sediment-hosted aquifers and enrichment of novel symbionts in the deep terrestrial subsurface.</title>
        <authorList>
            <person name="Probst A.J."/>
            <person name="Ladd B."/>
            <person name="Jarett J.K."/>
            <person name="Geller-Mcgrath D.E."/>
            <person name="Sieber C.M.K."/>
            <person name="Emerson J.B."/>
            <person name="Anantharaman K."/>
            <person name="Thomas B.C."/>
            <person name="Malmstrom R."/>
            <person name="Stieglmeier M."/>
            <person name="Klingl A."/>
            <person name="Woyke T."/>
            <person name="Ryan C.M."/>
            <person name="Banfield J.F."/>
        </authorList>
    </citation>
    <scope>NUCLEOTIDE SEQUENCE [LARGE SCALE GENOMIC DNA]</scope>
</reference>
<dbReference type="GO" id="GO:0015935">
    <property type="term" value="C:small ribosomal subunit"/>
    <property type="evidence" value="ECO:0007669"/>
    <property type="project" value="TreeGrafter"/>
</dbReference>
<evidence type="ECO:0000256" key="3">
    <source>
        <dbReference type="HAMAP-Rule" id="MF_00385"/>
    </source>
</evidence>
<keyword evidence="2 3" id="KW-0687">Ribonucleoprotein</keyword>
<dbReference type="GO" id="GO:0003735">
    <property type="term" value="F:structural constituent of ribosome"/>
    <property type="evidence" value="ECO:0007669"/>
    <property type="project" value="InterPro"/>
</dbReference>
<dbReference type="AlphaFoldDB" id="A0A2M7XHA7"/>
<name>A0A2M7XHA7_9BACT</name>
<evidence type="ECO:0000313" key="6">
    <source>
        <dbReference type="Proteomes" id="UP000229749"/>
    </source>
</evidence>
<dbReference type="PANTHER" id="PTHR12919">
    <property type="entry name" value="30S RIBOSOMAL PROTEIN S16"/>
    <property type="match status" value="1"/>
</dbReference>
<evidence type="ECO:0000313" key="5">
    <source>
        <dbReference type="EMBL" id="PJA47254.1"/>
    </source>
</evidence>
<sequence>MVSIRLTRVGKKRRPLYRIVVMDKTKDPWAKALEILGSRDPRTKETILKEDRIRYWISKGAEVSKTVWNILVDQKIIEEKKQSVTHISSARKKKMEEKQKAGAQTPQSTEQTAQAK</sequence>
<gene>
    <name evidence="3 5" type="primary">rpsP</name>
    <name evidence="5" type="ORF">CO172_02410</name>
</gene>
<accession>A0A2M7XHA7</accession>
<proteinExistence type="inferred from homology"/>
<dbReference type="InterPro" id="IPR020592">
    <property type="entry name" value="Ribosomal_bS16_CS"/>
</dbReference>
<organism evidence="5 6">
    <name type="scientific">Candidatus Uhrbacteria bacterium CG_4_9_14_3_um_filter_36_7</name>
    <dbReference type="NCBI Taxonomy" id="1975033"/>
    <lineage>
        <taxon>Bacteria</taxon>
        <taxon>Candidatus Uhriibacteriota</taxon>
    </lineage>
</organism>
<dbReference type="EMBL" id="PFWS01000036">
    <property type="protein sequence ID" value="PJA47254.1"/>
    <property type="molecule type" value="Genomic_DNA"/>
</dbReference>
<dbReference type="InterPro" id="IPR023803">
    <property type="entry name" value="Ribosomal_bS16_dom_sf"/>
</dbReference>
<dbReference type="Proteomes" id="UP000229749">
    <property type="component" value="Unassembled WGS sequence"/>
</dbReference>
<dbReference type="NCBIfam" id="TIGR00002">
    <property type="entry name" value="S16"/>
    <property type="match status" value="1"/>
</dbReference>
<feature type="region of interest" description="Disordered" evidence="4">
    <location>
        <begin position="83"/>
        <end position="116"/>
    </location>
</feature>
<evidence type="ECO:0000256" key="1">
    <source>
        <dbReference type="ARBA" id="ARBA00022980"/>
    </source>
</evidence>
<feature type="compositionally biased region" description="Polar residues" evidence="4">
    <location>
        <begin position="102"/>
        <end position="116"/>
    </location>
</feature>